<dbReference type="AlphaFoldDB" id="A0A1M7FKM1"/>
<name>A0A1M7FKM1_9GAMM</name>
<dbReference type="EMBL" id="LT670847">
    <property type="protein sequence ID" value="SHM04525.1"/>
    <property type="molecule type" value="Genomic_DNA"/>
</dbReference>
<protein>
    <submittedName>
        <fullName evidence="1">Uncharacterized protein</fullName>
    </submittedName>
</protein>
<dbReference type="OrthoDB" id="6169542at2"/>
<dbReference type="Proteomes" id="UP000190911">
    <property type="component" value="Chromosome I"/>
</dbReference>
<gene>
    <name evidence="1" type="ORF">SAMN05878437_0941</name>
</gene>
<dbReference type="InParanoid" id="A0A1M7FKM1"/>
<evidence type="ECO:0000313" key="2">
    <source>
        <dbReference type="Proteomes" id="UP000190911"/>
    </source>
</evidence>
<organism evidence="1 2">
    <name type="scientific">Vreelandella subglaciescola</name>
    <dbReference type="NCBI Taxonomy" id="29571"/>
    <lineage>
        <taxon>Bacteria</taxon>
        <taxon>Pseudomonadati</taxon>
        <taxon>Pseudomonadota</taxon>
        <taxon>Gammaproteobacteria</taxon>
        <taxon>Oceanospirillales</taxon>
        <taxon>Halomonadaceae</taxon>
        <taxon>Vreelandella</taxon>
    </lineage>
</organism>
<dbReference type="STRING" id="29571.SAMN05878437_0941"/>
<accession>A0A1M7FKM1</accession>
<proteinExistence type="predicted"/>
<dbReference type="RefSeq" id="WP_079551707.1">
    <property type="nucleotide sequence ID" value="NZ_LT670847.1"/>
</dbReference>
<evidence type="ECO:0000313" key="1">
    <source>
        <dbReference type="EMBL" id="SHM04525.1"/>
    </source>
</evidence>
<keyword evidence="2" id="KW-1185">Reference proteome</keyword>
<sequence>MSPRLTRLAAVLAAGPITREQADVIAPASNGPHYIGELRRKLGIELECDRVPFVTKDNTPSWYGRYTPTLKERAKLRAFVIEQGGSLDD</sequence>
<reference evidence="1 2" key="1">
    <citation type="submission" date="2016-11" db="EMBL/GenBank/DDBJ databases">
        <authorList>
            <person name="Jaros S."/>
            <person name="Januszkiewicz K."/>
            <person name="Wedrychowicz H."/>
        </authorList>
    </citation>
    <scope>NUCLEOTIDE SEQUENCE [LARGE SCALE GENOMIC DNA]</scope>
    <source>
        <strain evidence="1 2">ACAM 12</strain>
    </source>
</reference>